<dbReference type="EMBL" id="JAPRAT010000002">
    <property type="protein sequence ID" value="MCZ0701820.1"/>
    <property type="molecule type" value="Genomic_DNA"/>
</dbReference>
<proteinExistence type="inferred from homology"/>
<sequence>MNLNEYKAILEGLLFAAGTDGLTIKQVSNVLDIDYVTVRHIIDELKYDYERTDRGINMIESEEIFYLATKPEYASYFKKLLAAPQASKLSQASLETLAIVAYNQPITRVEVEEIRGVKSDRPIQTLVSRALIEEVGRKEGVGRPMMFGTTIDFLTYFGLKSIDELPPLLEDFDDINIEQEADLFLSNRNQDSDNAVQEQED</sequence>
<evidence type="ECO:0000313" key="7">
    <source>
        <dbReference type="Proteomes" id="UP001084197"/>
    </source>
</evidence>
<evidence type="ECO:0000256" key="5">
    <source>
        <dbReference type="HAMAP-Rule" id="MF_01804"/>
    </source>
</evidence>
<keyword evidence="4 5" id="KW-0131">Cell cycle</keyword>
<dbReference type="SUPFAM" id="SSF46785">
    <property type="entry name" value="Winged helix' DNA-binding domain"/>
    <property type="match status" value="2"/>
</dbReference>
<dbReference type="GO" id="GO:0005737">
    <property type="term" value="C:cytoplasm"/>
    <property type="evidence" value="ECO:0007669"/>
    <property type="project" value="UniProtKB-SubCell"/>
</dbReference>
<comment type="similarity">
    <text evidence="5">Belongs to the ScpB family.</text>
</comment>
<dbReference type="PIRSF" id="PIRSF019345">
    <property type="entry name" value="ScpB"/>
    <property type="match status" value="1"/>
</dbReference>
<evidence type="ECO:0000313" key="6">
    <source>
        <dbReference type="EMBL" id="MCZ0701820.1"/>
    </source>
</evidence>
<dbReference type="RefSeq" id="WP_268778590.1">
    <property type="nucleotide sequence ID" value="NZ_JAPRAT010000002.1"/>
</dbReference>
<comment type="function">
    <text evidence="5">Participates in chromosomal partition during cell division. May act via the formation of a condensin-like complex containing Smc and ScpA that pull DNA away from mid-cell into both cell halves.</text>
</comment>
<dbReference type="NCBIfam" id="TIGR00281">
    <property type="entry name" value="SMC-Scp complex subunit ScpB"/>
    <property type="match status" value="1"/>
</dbReference>
<protein>
    <recommendedName>
        <fullName evidence="5">Segregation and condensation protein B</fullName>
    </recommendedName>
</protein>
<evidence type="ECO:0000256" key="1">
    <source>
        <dbReference type="ARBA" id="ARBA00022490"/>
    </source>
</evidence>
<comment type="caution">
    <text evidence="6">The sequence shown here is derived from an EMBL/GenBank/DDBJ whole genome shotgun (WGS) entry which is preliminary data.</text>
</comment>
<keyword evidence="2 5" id="KW-0132">Cell division</keyword>
<organism evidence="6 7">
    <name type="scientific">Natronobacillus azotifigens</name>
    <dbReference type="NCBI Taxonomy" id="472978"/>
    <lineage>
        <taxon>Bacteria</taxon>
        <taxon>Bacillati</taxon>
        <taxon>Bacillota</taxon>
        <taxon>Bacilli</taxon>
        <taxon>Bacillales</taxon>
        <taxon>Bacillaceae</taxon>
        <taxon>Natronobacillus</taxon>
    </lineage>
</organism>
<dbReference type="HAMAP" id="MF_01804">
    <property type="entry name" value="ScpB"/>
    <property type="match status" value="1"/>
</dbReference>
<dbReference type="Gene3D" id="1.10.10.10">
    <property type="entry name" value="Winged helix-like DNA-binding domain superfamily/Winged helix DNA-binding domain"/>
    <property type="match status" value="2"/>
</dbReference>
<gene>
    <name evidence="5 6" type="primary">scpB</name>
    <name evidence="6" type="ORF">OWO01_01170</name>
</gene>
<evidence type="ECO:0000256" key="2">
    <source>
        <dbReference type="ARBA" id="ARBA00022618"/>
    </source>
</evidence>
<dbReference type="InterPro" id="IPR036388">
    <property type="entry name" value="WH-like_DNA-bd_sf"/>
</dbReference>
<dbReference type="PANTHER" id="PTHR34298">
    <property type="entry name" value="SEGREGATION AND CONDENSATION PROTEIN B"/>
    <property type="match status" value="1"/>
</dbReference>
<dbReference type="InterPro" id="IPR005234">
    <property type="entry name" value="ScpB_csome_segregation"/>
</dbReference>
<keyword evidence="3 5" id="KW-0159">Chromosome partition</keyword>
<keyword evidence="7" id="KW-1185">Reference proteome</keyword>
<name>A0A9J6R976_9BACI</name>
<accession>A0A9J6R976</accession>
<comment type="subcellular location">
    <subcellularLocation>
        <location evidence="5">Cytoplasm</location>
    </subcellularLocation>
    <text evidence="5">Associated with two foci at the outer edges of the nucleoid region in young cells, and at four foci within both cell halves in older cells.</text>
</comment>
<dbReference type="AlphaFoldDB" id="A0A9J6R976"/>
<comment type="subunit">
    <text evidence="5">Homodimer. Homodimerization may be required to stabilize the binding of ScpA to the Smc head domains. Component of a cohesin-like complex composed of ScpA, ScpB and the Smc homodimer, in which ScpA and ScpB bind to the head domain of Smc. The presence of the three proteins is required for the association of the complex with DNA.</text>
</comment>
<dbReference type="Pfam" id="PF04079">
    <property type="entry name" value="SMC_ScpB"/>
    <property type="match status" value="1"/>
</dbReference>
<evidence type="ECO:0000256" key="4">
    <source>
        <dbReference type="ARBA" id="ARBA00023306"/>
    </source>
</evidence>
<keyword evidence="1 5" id="KW-0963">Cytoplasm</keyword>
<evidence type="ECO:0000256" key="3">
    <source>
        <dbReference type="ARBA" id="ARBA00022829"/>
    </source>
</evidence>
<reference evidence="6" key="1">
    <citation type="submission" date="2022-11" db="EMBL/GenBank/DDBJ databases">
        <title>WGS of Natronobacillus azotifigens 24KS-1, an anaerobic diazotrophic haloalkaliphile from soda-rich habitats.</title>
        <authorList>
            <person name="Sorokin D.Y."/>
            <person name="Merkel A.Y."/>
        </authorList>
    </citation>
    <scope>NUCLEOTIDE SEQUENCE</scope>
    <source>
        <strain evidence="6">24KS-1</strain>
    </source>
</reference>
<dbReference type="GO" id="GO:0051301">
    <property type="term" value="P:cell division"/>
    <property type="evidence" value="ECO:0007669"/>
    <property type="project" value="UniProtKB-KW"/>
</dbReference>
<dbReference type="GO" id="GO:0006260">
    <property type="term" value="P:DNA replication"/>
    <property type="evidence" value="ECO:0007669"/>
    <property type="project" value="UniProtKB-UniRule"/>
</dbReference>
<dbReference type="GO" id="GO:0051304">
    <property type="term" value="P:chromosome separation"/>
    <property type="evidence" value="ECO:0007669"/>
    <property type="project" value="InterPro"/>
</dbReference>
<dbReference type="InterPro" id="IPR036390">
    <property type="entry name" value="WH_DNA-bd_sf"/>
</dbReference>
<dbReference type="Proteomes" id="UP001084197">
    <property type="component" value="Unassembled WGS sequence"/>
</dbReference>
<dbReference type="PANTHER" id="PTHR34298:SF2">
    <property type="entry name" value="SEGREGATION AND CONDENSATION PROTEIN B"/>
    <property type="match status" value="1"/>
</dbReference>